<organism evidence="1 2">
    <name type="scientific">Paramuricea clavata</name>
    <name type="common">Red gorgonian</name>
    <name type="synonym">Violescent sea-whip</name>
    <dbReference type="NCBI Taxonomy" id="317549"/>
    <lineage>
        <taxon>Eukaryota</taxon>
        <taxon>Metazoa</taxon>
        <taxon>Cnidaria</taxon>
        <taxon>Anthozoa</taxon>
        <taxon>Octocorallia</taxon>
        <taxon>Malacalcyonacea</taxon>
        <taxon>Plexauridae</taxon>
        <taxon>Paramuricea</taxon>
    </lineage>
</organism>
<protein>
    <submittedName>
        <fullName evidence="1">CAP-Gly domain-containing linker 4-like isoform X4</fullName>
    </submittedName>
</protein>
<sequence>MPEKQNKYTTHSIADPPICTECQKNELSFFDPNCPGCSDILADPETSISEIFAIIRQWVPQVQQNLETFVTEITKRGAGINDRDGLTDMTLLHYASKSGA</sequence>
<dbReference type="AlphaFoldDB" id="A0A6S7I513"/>
<gene>
    <name evidence="1" type="ORF">PACLA_8A048041</name>
</gene>
<evidence type="ECO:0000313" key="1">
    <source>
        <dbReference type="EMBL" id="CAB4013845.1"/>
    </source>
</evidence>
<dbReference type="Proteomes" id="UP001152795">
    <property type="component" value="Unassembled WGS sequence"/>
</dbReference>
<dbReference type="EMBL" id="CACRXK020008046">
    <property type="protein sequence ID" value="CAB4013845.1"/>
    <property type="molecule type" value="Genomic_DNA"/>
</dbReference>
<reference evidence="1" key="1">
    <citation type="submission" date="2020-04" db="EMBL/GenBank/DDBJ databases">
        <authorList>
            <person name="Alioto T."/>
            <person name="Alioto T."/>
            <person name="Gomez Garrido J."/>
        </authorList>
    </citation>
    <scope>NUCLEOTIDE SEQUENCE</scope>
    <source>
        <strain evidence="1">A484AB</strain>
    </source>
</reference>
<proteinExistence type="predicted"/>
<dbReference type="OrthoDB" id="2130750at2759"/>
<evidence type="ECO:0000313" key="2">
    <source>
        <dbReference type="Proteomes" id="UP001152795"/>
    </source>
</evidence>
<feature type="non-terminal residue" evidence="1">
    <location>
        <position position="1"/>
    </location>
</feature>
<keyword evidence="2" id="KW-1185">Reference proteome</keyword>
<name>A0A6S7I513_PARCT</name>
<comment type="caution">
    <text evidence="1">The sequence shown here is derived from an EMBL/GenBank/DDBJ whole genome shotgun (WGS) entry which is preliminary data.</text>
</comment>
<accession>A0A6S7I513</accession>